<dbReference type="PANTHER" id="PTHR33265">
    <property type="entry name" value="AVR9/CF-9 RAPIDLY ELICITED PROTEIN-RELATED"/>
    <property type="match status" value="1"/>
</dbReference>
<name>A0A7I8KIS4_SPIIN</name>
<dbReference type="Pfam" id="PF05553">
    <property type="entry name" value="DUF761"/>
    <property type="match status" value="1"/>
</dbReference>
<dbReference type="InterPro" id="IPR008480">
    <property type="entry name" value="DUF761_pln"/>
</dbReference>
<dbReference type="PANTHER" id="PTHR33265:SF10">
    <property type="entry name" value="OS01G0133200 PROTEIN"/>
    <property type="match status" value="1"/>
</dbReference>
<dbReference type="EMBL" id="LR746269">
    <property type="protein sequence ID" value="CAA7397677.1"/>
    <property type="molecule type" value="Genomic_DNA"/>
</dbReference>
<sequence>MQRKRPMLLRRAWDMVAVSAVIPLEEVVRRRIAVCGGGGRSVLFKRHRRLSLSRRYDLRFSGERQFSPDSTPLFPQSARRGRLLRLLLCGGTAAADDDDDGGGDASVDQRAESFIQWFYEEMRTQTQQENCALLL</sequence>
<evidence type="ECO:0000313" key="1">
    <source>
        <dbReference type="EMBL" id="CAA7397677.1"/>
    </source>
</evidence>
<gene>
    <name evidence="1" type="ORF">SI8410_06008342</name>
</gene>
<organism evidence="1 2">
    <name type="scientific">Spirodela intermedia</name>
    <name type="common">Intermediate duckweed</name>
    <dbReference type="NCBI Taxonomy" id="51605"/>
    <lineage>
        <taxon>Eukaryota</taxon>
        <taxon>Viridiplantae</taxon>
        <taxon>Streptophyta</taxon>
        <taxon>Embryophyta</taxon>
        <taxon>Tracheophyta</taxon>
        <taxon>Spermatophyta</taxon>
        <taxon>Magnoliopsida</taxon>
        <taxon>Liliopsida</taxon>
        <taxon>Araceae</taxon>
        <taxon>Lemnoideae</taxon>
        <taxon>Spirodela</taxon>
    </lineage>
</organism>
<dbReference type="Proteomes" id="UP000663760">
    <property type="component" value="Chromosome 6"/>
</dbReference>
<keyword evidence="2" id="KW-1185">Reference proteome</keyword>
<reference evidence="1" key="1">
    <citation type="submission" date="2020-02" db="EMBL/GenBank/DDBJ databases">
        <authorList>
            <person name="Scholz U."/>
            <person name="Mascher M."/>
            <person name="Fiebig A."/>
        </authorList>
    </citation>
    <scope>NUCLEOTIDE SEQUENCE</scope>
</reference>
<dbReference type="AlphaFoldDB" id="A0A7I8KIS4"/>
<proteinExistence type="predicted"/>
<accession>A0A7I8KIS4</accession>
<evidence type="ECO:0000313" key="2">
    <source>
        <dbReference type="Proteomes" id="UP000663760"/>
    </source>
</evidence>
<protein>
    <submittedName>
        <fullName evidence="1">Uncharacterized protein</fullName>
    </submittedName>
</protein>